<organism evidence="1 2">
    <name type="scientific">Hygrophoropsis aurantiaca</name>
    <dbReference type="NCBI Taxonomy" id="72124"/>
    <lineage>
        <taxon>Eukaryota</taxon>
        <taxon>Fungi</taxon>
        <taxon>Dikarya</taxon>
        <taxon>Basidiomycota</taxon>
        <taxon>Agaricomycotina</taxon>
        <taxon>Agaricomycetes</taxon>
        <taxon>Agaricomycetidae</taxon>
        <taxon>Boletales</taxon>
        <taxon>Coniophorineae</taxon>
        <taxon>Hygrophoropsidaceae</taxon>
        <taxon>Hygrophoropsis</taxon>
    </lineage>
</organism>
<reference evidence="1" key="1">
    <citation type="journal article" date="2021" name="New Phytol.">
        <title>Evolutionary innovations through gain and loss of genes in the ectomycorrhizal Boletales.</title>
        <authorList>
            <person name="Wu G."/>
            <person name="Miyauchi S."/>
            <person name="Morin E."/>
            <person name="Kuo A."/>
            <person name="Drula E."/>
            <person name="Varga T."/>
            <person name="Kohler A."/>
            <person name="Feng B."/>
            <person name="Cao Y."/>
            <person name="Lipzen A."/>
            <person name="Daum C."/>
            <person name="Hundley H."/>
            <person name="Pangilinan J."/>
            <person name="Johnson J."/>
            <person name="Barry K."/>
            <person name="LaButti K."/>
            <person name="Ng V."/>
            <person name="Ahrendt S."/>
            <person name="Min B."/>
            <person name="Choi I.G."/>
            <person name="Park H."/>
            <person name="Plett J.M."/>
            <person name="Magnuson J."/>
            <person name="Spatafora J.W."/>
            <person name="Nagy L.G."/>
            <person name="Henrissat B."/>
            <person name="Grigoriev I.V."/>
            <person name="Yang Z.L."/>
            <person name="Xu J."/>
            <person name="Martin F.M."/>
        </authorList>
    </citation>
    <scope>NUCLEOTIDE SEQUENCE</scope>
    <source>
        <strain evidence="1">ATCC 28755</strain>
    </source>
</reference>
<gene>
    <name evidence="1" type="ORF">BJ138DRAFT_1117624</name>
</gene>
<sequence>MPPLRERNLVESCMQVLSPHFHRCRTIRISVTFRSSLPQLPHHFCGSAPDLANLRIDCKLNNAVPDSWFSNSAEWSFSSKRVNKMHVDSIYFREAWFCKFSWSALPLLCKLTISRGSPSADQDDTSEQTLSRLMVFVSPKLQRDQLRPSPSKGSLSMTAQQANDITRTSVEVIYQLLNLRLHNLAPSFDFSTFLSAIHVHSLRRLTMCNCPSFTDDVVVGTDWKVFHRLQSLTVIDCAKVTPSAFKFLLKTIYLNCAQYGHGDRSKPPKNSARENPLKTLVVVGGARISATKQRWFESRVMNFDWRAALGNHEPSVFVDSDGE</sequence>
<evidence type="ECO:0000313" key="2">
    <source>
        <dbReference type="Proteomes" id="UP000790377"/>
    </source>
</evidence>
<proteinExistence type="predicted"/>
<dbReference type="EMBL" id="MU268027">
    <property type="protein sequence ID" value="KAH7906384.1"/>
    <property type="molecule type" value="Genomic_DNA"/>
</dbReference>
<protein>
    <submittedName>
        <fullName evidence="1">Uncharacterized protein</fullName>
    </submittedName>
</protein>
<name>A0ACB7ZZ13_9AGAM</name>
<evidence type="ECO:0000313" key="1">
    <source>
        <dbReference type="EMBL" id="KAH7906384.1"/>
    </source>
</evidence>
<accession>A0ACB7ZZ13</accession>
<keyword evidence="2" id="KW-1185">Reference proteome</keyword>
<comment type="caution">
    <text evidence="1">The sequence shown here is derived from an EMBL/GenBank/DDBJ whole genome shotgun (WGS) entry which is preliminary data.</text>
</comment>
<dbReference type="Proteomes" id="UP000790377">
    <property type="component" value="Unassembled WGS sequence"/>
</dbReference>